<comment type="cofactor">
    <cofactor evidence="1">
        <name>Mg(2+)</name>
        <dbReference type="ChEBI" id="CHEBI:18420"/>
    </cofactor>
</comment>
<evidence type="ECO:0000256" key="2">
    <source>
        <dbReference type="ARBA" id="ARBA00022555"/>
    </source>
</evidence>
<dbReference type="InterPro" id="IPR043519">
    <property type="entry name" value="NT_sf"/>
</dbReference>
<dbReference type="Gene3D" id="3.30.460.10">
    <property type="entry name" value="Beta Polymerase, domain 2"/>
    <property type="match status" value="1"/>
</dbReference>
<evidence type="ECO:0000256" key="3">
    <source>
        <dbReference type="ARBA" id="ARBA00022679"/>
    </source>
</evidence>
<dbReference type="Pfam" id="PF01743">
    <property type="entry name" value="PolyA_pol"/>
    <property type="match status" value="1"/>
</dbReference>
<comment type="caution">
    <text evidence="11">The sequence shown here is derived from an EMBL/GenBank/DDBJ whole genome shotgun (WGS) entry which is preliminary data.</text>
</comment>
<dbReference type="InterPro" id="IPR002646">
    <property type="entry name" value="PolA_pol_head_dom"/>
</dbReference>
<name>X1VWY0_9ZZZZ</name>
<dbReference type="GO" id="GO:0008033">
    <property type="term" value="P:tRNA processing"/>
    <property type="evidence" value="ECO:0007669"/>
    <property type="project" value="UniProtKB-KW"/>
</dbReference>
<feature type="non-terminal residue" evidence="11">
    <location>
        <position position="200"/>
    </location>
</feature>
<dbReference type="GO" id="GO:0000049">
    <property type="term" value="F:tRNA binding"/>
    <property type="evidence" value="ECO:0007669"/>
    <property type="project" value="UniProtKB-KW"/>
</dbReference>
<evidence type="ECO:0000256" key="4">
    <source>
        <dbReference type="ARBA" id="ARBA00022694"/>
    </source>
</evidence>
<feature type="non-terminal residue" evidence="11">
    <location>
        <position position="1"/>
    </location>
</feature>
<keyword evidence="4" id="KW-0819">tRNA processing</keyword>
<feature type="domain" description="Poly A polymerase head" evidence="10">
    <location>
        <begin position="29"/>
        <end position="155"/>
    </location>
</feature>
<gene>
    <name evidence="11" type="ORF">S12H4_57477</name>
</gene>
<dbReference type="EMBL" id="BARW01037183">
    <property type="protein sequence ID" value="GAJ23251.1"/>
    <property type="molecule type" value="Genomic_DNA"/>
</dbReference>
<organism evidence="11">
    <name type="scientific">marine sediment metagenome</name>
    <dbReference type="NCBI Taxonomy" id="412755"/>
    <lineage>
        <taxon>unclassified sequences</taxon>
        <taxon>metagenomes</taxon>
        <taxon>ecological metagenomes</taxon>
    </lineage>
</organism>
<keyword evidence="2" id="KW-0820">tRNA-binding</keyword>
<keyword evidence="9" id="KW-0694">RNA-binding</keyword>
<evidence type="ECO:0000256" key="5">
    <source>
        <dbReference type="ARBA" id="ARBA00022695"/>
    </source>
</evidence>
<dbReference type="AlphaFoldDB" id="X1VWY0"/>
<dbReference type="InterPro" id="IPR052390">
    <property type="entry name" value="tRNA_nt/polyA_polymerase"/>
</dbReference>
<evidence type="ECO:0000256" key="1">
    <source>
        <dbReference type="ARBA" id="ARBA00001946"/>
    </source>
</evidence>
<evidence type="ECO:0000256" key="6">
    <source>
        <dbReference type="ARBA" id="ARBA00022723"/>
    </source>
</evidence>
<evidence type="ECO:0000256" key="8">
    <source>
        <dbReference type="ARBA" id="ARBA00022842"/>
    </source>
</evidence>
<dbReference type="PANTHER" id="PTHR47788">
    <property type="entry name" value="POLYA POLYMERASE"/>
    <property type="match status" value="1"/>
</dbReference>
<protein>
    <recommendedName>
        <fullName evidence="10">Poly A polymerase head domain-containing protein</fullName>
    </recommendedName>
</protein>
<evidence type="ECO:0000313" key="11">
    <source>
        <dbReference type="EMBL" id="GAJ23251.1"/>
    </source>
</evidence>
<dbReference type="SUPFAM" id="SSF81891">
    <property type="entry name" value="Poly A polymerase C-terminal region-like"/>
    <property type="match status" value="1"/>
</dbReference>
<dbReference type="Gene3D" id="1.10.3090.10">
    <property type="entry name" value="cca-adding enzyme, domain 2"/>
    <property type="match status" value="1"/>
</dbReference>
<keyword evidence="3" id="KW-0808">Transferase</keyword>
<keyword evidence="5" id="KW-0548">Nucleotidyltransferase</keyword>
<evidence type="ECO:0000256" key="7">
    <source>
        <dbReference type="ARBA" id="ARBA00022741"/>
    </source>
</evidence>
<keyword evidence="7" id="KW-0547">Nucleotide-binding</keyword>
<proteinExistence type="predicted"/>
<evidence type="ECO:0000259" key="10">
    <source>
        <dbReference type="Pfam" id="PF01743"/>
    </source>
</evidence>
<accession>X1VWY0</accession>
<dbReference type="CDD" id="cd05398">
    <property type="entry name" value="NT_ClassII-CCAase"/>
    <property type="match status" value="1"/>
</dbReference>
<dbReference type="SUPFAM" id="SSF81301">
    <property type="entry name" value="Nucleotidyltransferase"/>
    <property type="match status" value="1"/>
</dbReference>
<sequence>GKIERQLPAELVTFIQRAGKIAASQGQGLYLVGGVVRDLLLGQTNLDLDLVVEGNAIELAQQLVEINHGKITTHPHFNTAKLQWNKWSADLATARSETYAKPGTLPTVTPSSINNDLLRRDFTINAMAIALNPSHYGELIDRYGGRDDLEHKLIRVLHEKSFTDDATRIWRGLRYEQRLDFQLESTTIKLLKTRYTYAGY</sequence>
<reference evidence="11" key="1">
    <citation type="journal article" date="2014" name="Front. Microbiol.">
        <title>High frequency of phylogenetically diverse reductive dehalogenase-homologous genes in deep subseafloor sedimentary metagenomes.</title>
        <authorList>
            <person name="Kawai M."/>
            <person name="Futagami T."/>
            <person name="Toyoda A."/>
            <person name="Takaki Y."/>
            <person name="Nishi S."/>
            <person name="Hori S."/>
            <person name="Arai W."/>
            <person name="Tsubouchi T."/>
            <person name="Morono Y."/>
            <person name="Uchiyama I."/>
            <person name="Ito T."/>
            <person name="Fujiyama A."/>
            <person name="Inagaki F."/>
            <person name="Takami H."/>
        </authorList>
    </citation>
    <scope>NUCLEOTIDE SEQUENCE</scope>
    <source>
        <strain evidence="11">Expedition CK06-06</strain>
    </source>
</reference>
<dbReference type="GO" id="GO:0000166">
    <property type="term" value="F:nucleotide binding"/>
    <property type="evidence" value="ECO:0007669"/>
    <property type="project" value="UniProtKB-KW"/>
</dbReference>
<keyword evidence="8" id="KW-0460">Magnesium</keyword>
<dbReference type="GO" id="GO:0016779">
    <property type="term" value="F:nucleotidyltransferase activity"/>
    <property type="evidence" value="ECO:0007669"/>
    <property type="project" value="UniProtKB-KW"/>
</dbReference>
<dbReference type="PANTHER" id="PTHR47788:SF1">
    <property type="entry name" value="A-ADDING TRNA NUCLEOTIDYLTRANSFERASE"/>
    <property type="match status" value="1"/>
</dbReference>
<keyword evidence="6" id="KW-0479">Metal-binding</keyword>
<dbReference type="GO" id="GO:0046872">
    <property type="term" value="F:metal ion binding"/>
    <property type="evidence" value="ECO:0007669"/>
    <property type="project" value="UniProtKB-KW"/>
</dbReference>
<evidence type="ECO:0000256" key="9">
    <source>
        <dbReference type="ARBA" id="ARBA00022884"/>
    </source>
</evidence>